<dbReference type="EMBL" id="BQNB010017607">
    <property type="protein sequence ID" value="GJT65145.1"/>
    <property type="molecule type" value="Genomic_DNA"/>
</dbReference>
<evidence type="ECO:0000313" key="2">
    <source>
        <dbReference type="Proteomes" id="UP001151760"/>
    </source>
</evidence>
<organism evidence="1 2">
    <name type="scientific">Tanacetum coccineum</name>
    <dbReference type="NCBI Taxonomy" id="301880"/>
    <lineage>
        <taxon>Eukaryota</taxon>
        <taxon>Viridiplantae</taxon>
        <taxon>Streptophyta</taxon>
        <taxon>Embryophyta</taxon>
        <taxon>Tracheophyta</taxon>
        <taxon>Spermatophyta</taxon>
        <taxon>Magnoliopsida</taxon>
        <taxon>eudicotyledons</taxon>
        <taxon>Gunneridae</taxon>
        <taxon>Pentapetalae</taxon>
        <taxon>asterids</taxon>
        <taxon>campanulids</taxon>
        <taxon>Asterales</taxon>
        <taxon>Asteraceae</taxon>
        <taxon>Asteroideae</taxon>
        <taxon>Anthemideae</taxon>
        <taxon>Anthemidinae</taxon>
        <taxon>Tanacetum</taxon>
    </lineage>
</organism>
<reference evidence="1" key="1">
    <citation type="journal article" date="2022" name="Int. J. Mol. Sci.">
        <title>Draft Genome of Tanacetum Coccineum: Genomic Comparison of Closely Related Tanacetum-Family Plants.</title>
        <authorList>
            <person name="Yamashiro T."/>
            <person name="Shiraishi A."/>
            <person name="Nakayama K."/>
            <person name="Satake H."/>
        </authorList>
    </citation>
    <scope>NUCLEOTIDE SEQUENCE</scope>
</reference>
<sequence length="158" mass="18453">MSNGFCFKYPSALFPDTEEEVLLLALCAMLQKFLSTCNTFTVIESQEPSIYGNKYGVQMIMRFNEIHKFSDDTLHQIDEALDYRSRNSSRKPTQLRQLDACYHDLKRREHVGPRLTIHMEAILHNKGYDQEIYLADDLKECSKITQNPEARRKLSRMA</sequence>
<name>A0ABQ5FQE0_9ASTR</name>
<reference evidence="1" key="2">
    <citation type="submission" date="2022-01" db="EMBL/GenBank/DDBJ databases">
        <authorList>
            <person name="Yamashiro T."/>
            <person name="Shiraishi A."/>
            <person name="Satake H."/>
            <person name="Nakayama K."/>
        </authorList>
    </citation>
    <scope>NUCLEOTIDE SEQUENCE</scope>
</reference>
<comment type="caution">
    <text evidence="1">The sequence shown here is derived from an EMBL/GenBank/DDBJ whole genome shotgun (WGS) entry which is preliminary data.</text>
</comment>
<proteinExistence type="predicted"/>
<dbReference type="Proteomes" id="UP001151760">
    <property type="component" value="Unassembled WGS sequence"/>
</dbReference>
<protein>
    <submittedName>
        <fullName evidence="1">Uncharacterized protein</fullName>
    </submittedName>
</protein>
<evidence type="ECO:0000313" key="1">
    <source>
        <dbReference type="EMBL" id="GJT65145.1"/>
    </source>
</evidence>
<gene>
    <name evidence="1" type="ORF">Tco_1016625</name>
</gene>
<keyword evidence="2" id="KW-1185">Reference proteome</keyword>
<accession>A0ABQ5FQE0</accession>